<dbReference type="InterPro" id="IPR045247">
    <property type="entry name" value="Oye-like"/>
</dbReference>
<accession>A0AAV3U8X9</accession>
<dbReference type="FunFam" id="3.20.20.70:FF:000262">
    <property type="entry name" value="NADH:flavin oxidoreductase"/>
    <property type="match status" value="1"/>
</dbReference>
<dbReference type="EMBL" id="BAABLX010000077">
    <property type="protein sequence ID" value="GAA4959262.1"/>
    <property type="molecule type" value="Genomic_DNA"/>
</dbReference>
<dbReference type="InterPro" id="IPR013785">
    <property type="entry name" value="Aldolase_TIM"/>
</dbReference>
<dbReference type="PANTHER" id="PTHR22893">
    <property type="entry name" value="NADH OXIDOREDUCTASE-RELATED"/>
    <property type="match status" value="1"/>
</dbReference>
<dbReference type="Gene3D" id="3.20.20.70">
    <property type="entry name" value="Aldolase class I"/>
    <property type="match status" value="1"/>
</dbReference>
<proteinExistence type="predicted"/>
<comment type="caution">
    <text evidence="2">The sequence shown here is derived from an EMBL/GenBank/DDBJ whole genome shotgun (WGS) entry which is preliminary data.</text>
</comment>
<dbReference type="Pfam" id="PF00724">
    <property type="entry name" value="Oxidored_FMN"/>
    <property type="match status" value="1"/>
</dbReference>
<evidence type="ECO:0000313" key="2">
    <source>
        <dbReference type="EMBL" id="GAA4959262.1"/>
    </source>
</evidence>
<sequence length="346" mass="38026">MAPMTRSFSPHNVPSDQVVEYYRRRAAGGLGLIITEGTTINHIAAHGYPNVPNFHGEQALEAWRKVANAVHAEGGKIAPQLWHVGAARRPGTEPGGQTPGFSPSGMFMPGKITGHAMTKDDIDEVVQAYAQAAKDAQQAGFDAIEIHAAHGYLIDQFFWAGTNQREDEYGGDMAARGRFAQEIVSAIRAAVGPDFAIILRWSQWKQQAYDARLVETPEALAEFIQPLADAGVDIFHCSTRRFWQPEFESSNLNLAGWVKKLTGKATITVGSVGLSDEFLPESANAGFKEASPVNFDELVERMENNEFDLVALGRSVIANPDWPKLVQAGKFDQLKPYEKRYLESLV</sequence>
<dbReference type="GO" id="GO:0016491">
    <property type="term" value="F:oxidoreductase activity"/>
    <property type="evidence" value="ECO:0007669"/>
    <property type="project" value="InterPro"/>
</dbReference>
<dbReference type="Proteomes" id="UP001409585">
    <property type="component" value="Unassembled WGS sequence"/>
</dbReference>
<dbReference type="GO" id="GO:0010181">
    <property type="term" value="F:FMN binding"/>
    <property type="evidence" value="ECO:0007669"/>
    <property type="project" value="InterPro"/>
</dbReference>
<evidence type="ECO:0000313" key="3">
    <source>
        <dbReference type="Proteomes" id="UP001409585"/>
    </source>
</evidence>
<feature type="domain" description="NADH:flavin oxidoreductase/NADH oxidase N-terminal" evidence="1">
    <location>
        <begin position="1"/>
        <end position="330"/>
    </location>
</feature>
<gene>
    <name evidence="2" type="ORF">GCM10025791_45270</name>
</gene>
<dbReference type="AlphaFoldDB" id="A0AAV3U8X9"/>
<reference evidence="3" key="1">
    <citation type="journal article" date="2019" name="Int. J. Syst. Evol. Microbiol.">
        <title>The Global Catalogue of Microorganisms (GCM) 10K type strain sequencing project: providing services to taxonomists for standard genome sequencing and annotation.</title>
        <authorList>
            <consortium name="The Broad Institute Genomics Platform"/>
            <consortium name="The Broad Institute Genome Sequencing Center for Infectious Disease"/>
            <person name="Wu L."/>
            <person name="Ma J."/>
        </authorList>
    </citation>
    <scope>NUCLEOTIDE SEQUENCE [LARGE SCALE GENOMIC DNA]</scope>
    <source>
        <strain evidence="3">JCM 19134</strain>
    </source>
</reference>
<dbReference type="SUPFAM" id="SSF51395">
    <property type="entry name" value="FMN-linked oxidoreductases"/>
    <property type="match status" value="1"/>
</dbReference>
<evidence type="ECO:0000259" key="1">
    <source>
        <dbReference type="Pfam" id="PF00724"/>
    </source>
</evidence>
<dbReference type="CDD" id="cd04747">
    <property type="entry name" value="OYE_like_5_FMN"/>
    <property type="match status" value="1"/>
</dbReference>
<dbReference type="InterPro" id="IPR001155">
    <property type="entry name" value="OxRdtase_FMN_N"/>
</dbReference>
<protein>
    <submittedName>
        <fullName evidence="2">NADH:flavin oxidoreductase</fullName>
    </submittedName>
</protein>
<name>A0AAV3U8X9_9ALTE</name>
<dbReference type="GO" id="GO:0005829">
    <property type="term" value="C:cytosol"/>
    <property type="evidence" value="ECO:0007669"/>
    <property type="project" value="TreeGrafter"/>
</dbReference>
<dbReference type="PANTHER" id="PTHR22893:SF55">
    <property type="entry name" value="OXIDOREDUCTASE-RELATED"/>
    <property type="match status" value="1"/>
</dbReference>
<keyword evidence="3" id="KW-1185">Reference proteome</keyword>
<organism evidence="2 3">
    <name type="scientific">Halioxenophilus aromaticivorans</name>
    <dbReference type="NCBI Taxonomy" id="1306992"/>
    <lineage>
        <taxon>Bacteria</taxon>
        <taxon>Pseudomonadati</taxon>
        <taxon>Pseudomonadota</taxon>
        <taxon>Gammaproteobacteria</taxon>
        <taxon>Alteromonadales</taxon>
        <taxon>Alteromonadaceae</taxon>
        <taxon>Halioxenophilus</taxon>
    </lineage>
</organism>